<dbReference type="InterPro" id="IPR002347">
    <property type="entry name" value="SDR_fam"/>
</dbReference>
<keyword evidence="5" id="KW-0597">Phosphoprotein</keyword>
<dbReference type="FunFam" id="3.40.50.720:FF:000084">
    <property type="entry name" value="Short-chain dehydrogenase reductase"/>
    <property type="match status" value="1"/>
</dbReference>
<evidence type="ECO:0000256" key="2">
    <source>
        <dbReference type="ARBA" id="ARBA00005189"/>
    </source>
</evidence>
<comment type="similarity">
    <text evidence="3">Belongs to the short-chain dehydrogenases/reductases (SDR) family.</text>
</comment>
<proteinExistence type="inferred from homology"/>
<comment type="pathway">
    <text evidence="2">Lipid metabolism.</text>
</comment>
<dbReference type="Proteomes" id="UP000009309">
    <property type="component" value="Unassembled WGS sequence"/>
</dbReference>
<dbReference type="RefSeq" id="WP_009283756.1">
    <property type="nucleotide sequence ID" value="NZ_CAIT01000009.1"/>
</dbReference>
<evidence type="ECO:0000256" key="17">
    <source>
        <dbReference type="ARBA" id="ARBA00048686"/>
    </source>
</evidence>
<evidence type="ECO:0000256" key="3">
    <source>
        <dbReference type="ARBA" id="ARBA00006484"/>
    </source>
</evidence>
<dbReference type="PRINTS" id="PR00081">
    <property type="entry name" value="GDHRDH"/>
</dbReference>
<comment type="subunit">
    <text evidence="13">Interacts with PEX5, probably required to target it into peroxisomes.</text>
</comment>
<protein>
    <recommendedName>
        <fullName evidence="15">Peroxisomal trans-2-enoyl-CoA reductase</fullName>
        <ecNumber evidence="14">1.3.1.38</ecNumber>
    </recommendedName>
</protein>
<dbReference type="Gene3D" id="3.40.50.720">
    <property type="entry name" value="NAD(P)-binding Rossmann-like Domain"/>
    <property type="match status" value="1"/>
</dbReference>
<dbReference type="AlphaFoldDB" id="I2GMQ8"/>
<evidence type="ECO:0000256" key="5">
    <source>
        <dbReference type="ARBA" id="ARBA00022553"/>
    </source>
</evidence>
<keyword evidence="6" id="KW-0276">Fatty acid metabolism</keyword>
<evidence type="ECO:0000256" key="10">
    <source>
        <dbReference type="ARBA" id="ARBA00023140"/>
    </source>
</evidence>
<comment type="subcellular location">
    <subcellularLocation>
        <location evidence="1">Peroxisome</location>
    </subcellularLocation>
</comment>
<comment type="catalytic activity">
    <reaction evidence="17">
        <text>(2E)-tetradecenoyl-CoA + NADPH + H(+) = tetradecanoyl-CoA + NADP(+)</text>
        <dbReference type="Rhea" id="RHEA:44968"/>
        <dbReference type="ChEBI" id="CHEBI:15378"/>
        <dbReference type="ChEBI" id="CHEBI:57385"/>
        <dbReference type="ChEBI" id="CHEBI:57783"/>
        <dbReference type="ChEBI" id="CHEBI:58349"/>
        <dbReference type="ChEBI" id="CHEBI:61405"/>
    </reaction>
    <physiologicalReaction direction="left-to-right" evidence="17">
        <dbReference type="Rhea" id="RHEA:44969"/>
    </physiologicalReaction>
</comment>
<comment type="catalytic activity">
    <reaction evidence="18">
        <text>(2E)-hexenoyl-CoA + NADPH + H(+) = hexanoyl-CoA + NADP(+)</text>
        <dbReference type="Rhea" id="RHEA:44956"/>
        <dbReference type="ChEBI" id="CHEBI:15378"/>
        <dbReference type="ChEBI" id="CHEBI:57783"/>
        <dbReference type="ChEBI" id="CHEBI:58349"/>
        <dbReference type="ChEBI" id="CHEBI:62077"/>
        <dbReference type="ChEBI" id="CHEBI:62620"/>
    </reaction>
    <physiologicalReaction direction="left-to-right" evidence="18">
        <dbReference type="Rhea" id="RHEA:44957"/>
    </physiologicalReaction>
</comment>
<dbReference type="GO" id="GO:0006633">
    <property type="term" value="P:fatty acid biosynthetic process"/>
    <property type="evidence" value="ECO:0007669"/>
    <property type="project" value="UniProtKB-KW"/>
</dbReference>
<dbReference type="eggNOG" id="COG1028">
    <property type="taxonomic scope" value="Bacteria"/>
</dbReference>
<evidence type="ECO:0000256" key="6">
    <source>
        <dbReference type="ARBA" id="ARBA00022832"/>
    </source>
</evidence>
<evidence type="ECO:0000256" key="7">
    <source>
        <dbReference type="ARBA" id="ARBA00022857"/>
    </source>
</evidence>
<comment type="catalytic activity">
    <reaction evidence="20">
        <text>(2E)-decenoyl-CoA + NADPH + H(+) = decanoyl-CoA + NADP(+)</text>
        <dbReference type="Rhea" id="RHEA:44960"/>
        <dbReference type="ChEBI" id="CHEBI:15378"/>
        <dbReference type="ChEBI" id="CHEBI:57783"/>
        <dbReference type="ChEBI" id="CHEBI:58349"/>
        <dbReference type="ChEBI" id="CHEBI:61406"/>
        <dbReference type="ChEBI" id="CHEBI:61430"/>
    </reaction>
    <physiologicalReaction direction="left-to-right" evidence="20">
        <dbReference type="Rhea" id="RHEA:44961"/>
    </physiologicalReaction>
</comment>
<sequence>MTTGMLRDDALKGKTIIVTGGGTGLGKSMTRYFLQLGANVTICSRRQAVLDQTAEELTQEVSNTAGAGQILAVACDVRKPEEIENVLARTIERFGRIDGLLNNSAGNFISPTERLSYKAFDTIVDIVLRGTYYFTLAVGKYWIDNQIRGTVLNISTTYATTGSGYVVPSAVAKGGALIMTRSLAAEWGKYGIRLNAIAPGPFPTKGAWERLFPEPLIKMMDPVSRIPLKRVGEHQELANLAAFLLSDFSGFITGECITIDGGEVLMAGEFNHLEQVSNEQWDVIEQTIKQANRASKKEGQE</sequence>
<dbReference type="PANTHER" id="PTHR24317:SF7">
    <property type="entry name" value="PEROXISOMAL TRANS-2-ENOYL-COA REDUCTASE"/>
    <property type="match status" value="1"/>
</dbReference>
<evidence type="ECO:0000256" key="14">
    <source>
        <dbReference type="ARBA" id="ARBA00038849"/>
    </source>
</evidence>
<comment type="catalytic activity">
    <reaction evidence="19">
        <text>a (2E)-enoyl-CoA + NADPH + H(+) = a 2,3-saturated acyl-CoA + NADP(+)</text>
        <dbReference type="Rhea" id="RHEA:33763"/>
        <dbReference type="ChEBI" id="CHEBI:15378"/>
        <dbReference type="ChEBI" id="CHEBI:57783"/>
        <dbReference type="ChEBI" id="CHEBI:58349"/>
        <dbReference type="ChEBI" id="CHEBI:58856"/>
        <dbReference type="ChEBI" id="CHEBI:65111"/>
        <dbReference type="EC" id="1.3.1.38"/>
    </reaction>
    <physiologicalReaction direction="left-to-right" evidence="19">
        <dbReference type="Rhea" id="RHEA:33764"/>
    </physiologicalReaction>
</comment>
<name>I2GMQ8_9BACT</name>
<keyword evidence="9" id="KW-0443">Lipid metabolism</keyword>
<dbReference type="PANTHER" id="PTHR24317">
    <property type="entry name" value="PEROXISOMAL TRANS-2-ENOYL-COA REDUCTASE"/>
    <property type="match status" value="1"/>
</dbReference>
<evidence type="ECO:0000313" key="22">
    <source>
        <dbReference type="EMBL" id="CCH55186.1"/>
    </source>
</evidence>
<keyword evidence="10" id="KW-0576">Peroxisome</keyword>
<gene>
    <name evidence="22" type="ORF">BN8_04427</name>
</gene>
<evidence type="ECO:0000256" key="1">
    <source>
        <dbReference type="ARBA" id="ARBA00004275"/>
    </source>
</evidence>
<keyword evidence="23" id="KW-1185">Reference proteome</keyword>
<evidence type="ECO:0000256" key="9">
    <source>
        <dbReference type="ARBA" id="ARBA00023098"/>
    </source>
</evidence>
<dbReference type="EMBL" id="CAIT01000009">
    <property type="protein sequence ID" value="CCH55186.1"/>
    <property type="molecule type" value="Genomic_DNA"/>
</dbReference>
<dbReference type="Pfam" id="PF13561">
    <property type="entry name" value="adh_short_C2"/>
    <property type="match status" value="1"/>
</dbReference>
<dbReference type="GO" id="GO:0019166">
    <property type="term" value="F:trans-2-enoyl-CoA reductase (NADPH) activity"/>
    <property type="evidence" value="ECO:0007669"/>
    <property type="project" value="UniProtKB-EC"/>
</dbReference>
<evidence type="ECO:0000256" key="11">
    <source>
        <dbReference type="ARBA" id="ARBA00023160"/>
    </source>
</evidence>
<evidence type="ECO:0000256" key="19">
    <source>
        <dbReference type="ARBA" id="ARBA00049251"/>
    </source>
</evidence>
<dbReference type="EC" id="1.3.1.38" evidence="14"/>
<keyword evidence="7" id="KW-0521">NADP</keyword>
<keyword evidence="11" id="KW-0275">Fatty acid biosynthesis</keyword>
<evidence type="ECO:0000256" key="18">
    <source>
        <dbReference type="ARBA" id="ARBA00049108"/>
    </source>
</evidence>
<keyword evidence="8" id="KW-0560">Oxidoreductase</keyword>
<evidence type="ECO:0000256" key="13">
    <source>
        <dbReference type="ARBA" id="ARBA00038622"/>
    </source>
</evidence>
<dbReference type="SUPFAM" id="SSF51735">
    <property type="entry name" value="NAD(P)-binding Rossmann-fold domains"/>
    <property type="match status" value="1"/>
</dbReference>
<evidence type="ECO:0000256" key="21">
    <source>
        <dbReference type="ARBA" id="ARBA00049559"/>
    </source>
</evidence>
<evidence type="ECO:0000256" key="4">
    <source>
        <dbReference type="ARBA" id="ARBA00022516"/>
    </source>
</evidence>
<accession>I2GMQ8</accession>
<evidence type="ECO:0000256" key="8">
    <source>
        <dbReference type="ARBA" id="ARBA00023002"/>
    </source>
</evidence>
<dbReference type="CDD" id="cd05369">
    <property type="entry name" value="TER_DECR_SDR_a"/>
    <property type="match status" value="1"/>
</dbReference>
<evidence type="ECO:0000256" key="12">
    <source>
        <dbReference type="ARBA" id="ARBA00037124"/>
    </source>
</evidence>
<evidence type="ECO:0000313" key="23">
    <source>
        <dbReference type="Proteomes" id="UP000009309"/>
    </source>
</evidence>
<evidence type="ECO:0000256" key="20">
    <source>
        <dbReference type="ARBA" id="ARBA00049386"/>
    </source>
</evidence>
<comment type="catalytic activity">
    <reaction evidence="16">
        <text>(2E)-dodecenoyl-CoA + NADPH + H(+) = dodecanoyl-CoA + NADP(+)</text>
        <dbReference type="Rhea" id="RHEA:44964"/>
        <dbReference type="ChEBI" id="CHEBI:15378"/>
        <dbReference type="ChEBI" id="CHEBI:57330"/>
        <dbReference type="ChEBI" id="CHEBI:57375"/>
        <dbReference type="ChEBI" id="CHEBI:57783"/>
        <dbReference type="ChEBI" id="CHEBI:58349"/>
    </reaction>
    <physiologicalReaction direction="left-to-right" evidence="16">
        <dbReference type="Rhea" id="RHEA:44965"/>
    </physiologicalReaction>
</comment>
<dbReference type="InterPro" id="IPR036291">
    <property type="entry name" value="NAD(P)-bd_dom_sf"/>
</dbReference>
<comment type="catalytic activity">
    <reaction evidence="21">
        <text>(2E)-octenoyl-CoA + NADPH + H(+) = octanoyl-CoA + NADP(+)</text>
        <dbReference type="Rhea" id="RHEA:44952"/>
        <dbReference type="ChEBI" id="CHEBI:15378"/>
        <dbReference type="ChEBI" id="CHEBI:57386"/>
        <dbReference type="ChEBI" id="CHEBI:57783"/>
        <dbReference type="ChEBI" id="CHEBI:58349"/>
        <dbReference type="ChEBI" id="CHEBI:62242"/>
    </reaction>
    <physiologicalReaction direction="left-to-right" evidence="21">
        <dbReference type="Rhea" id="RHEA:44953"/>
    </physiologicalReaction>
</comment>
<comment type="function">
    <text evidence="12">Participates in chain elongation of fatty acids. Catalyzes the reduction of trans-2-enoyl-CoAs of varying chain lengths from 6:1 to 16:1, having maximum activity with 10:1 CoA. Has no 2,4-dienoyl-CoA reductase activity.</text>
</comment>
<evidence type="ECO:0000256" key="15">
    <source>
        <dbReference type="ARBA" id="ARBA00041063"/>
    </source>
</evidence>
<dbReference type="STRING" id="1185876.BN8_04427"/>
<dbReference type="InterPro" id="IPR052388">
    <property type="entry name" value="Peroxisomal_t2-enoyl-CoA_red"/>
</dbReference>
<keyword evidence="4" id="KW-0444">Lipid biosynthesis</keyword>
<organism evidence="22 23">
    <name type="scientific">Fibrisoma limi BUZ 3</name>
    <dbReference type="NCBI Taxonomy" id="1185876"/>
    <lineage>
        <taxon>Bacteria</taxon>
        <taxon>Pseudomonadati</taxon>
        <taxon>Bacteroidota</taxon>
        <taxon>Cytophagia</taxon>
        <taxon>Cytophagales</taxon>
        <taxon>Spirosomataceae</taxon>
        <taxon>Fibrisoma</taxon>
    </lineage>
</organism>
<comment type="caution">
    <text evidence="22">The sequence shown here is derived from an EMBL/GenBank/DDBJ whole genome shotgun (WGS) entry which is preliminary data.</text>
</comment>
<evidence type="ECO:0000256" key="16">
    <source>
        <dbReference type="ARBA" id="ARBA00047570"/>
    </source>
</evidence>
<reference evidence="22 23" key="1">
    <citation type="journal article" date="2012" name="J. Bacteriol.">
        <title>Genome Sequence of the Filamentous Bacterium Fibrisoma limi BUZ 3T.</title>
        <authorList>
            <person name="Filippini M."/>
            <person name="Qi W."/>
            <person name="Jaenicke S."/>
            <person name="Goesmann A."/>
            <person name="Smits T.H."/>
            <person name="Bagheri H.C."/>
        </authorList>
    </citation>
    <scope>NUCLEOTIDE SEQUENCE [LARGE SCALE GENOMIC DNA]</scope>
    <source>
        <strain evidence="23">BUZ 3T</strain>
    </source>
</reference>